<evidence type="ECO:0000256" key="4">
    <source>
        <dbReference type="ARBA" id="ARBA00023136"/>
    </source>
</evidence>
<reference evidence="6 7" key="1">
    <citation type="submission" date="2021-12" db="EMBL/GenBank/DDBJ databases">
        <title>Discovery of the Pendulisporaceae a myxobacterial family with distinct sporulation behavior and unique specialized metabolism.</title>
        <authorList>
            <person name="Garcia R."/>
            <person name="Popoff A."/>
            <person name="Bader C.D."/>
            <person name="Loehr J."/>
            <person name="Walesch S."/>
            <person name="Walt C."/>
            <person name="Boldt J."/>
            <person name="Bunk B."/>
            <person name="Haeckl F.J.F.P.J."/>
            <person name="Gunesch A.P."/>
            <person name="Birkelbach J."/>
            <person name="Nuebel U."/>
            <person name="Pietschmann T."/>
            <person name="Bach T."/>
            <person name="Mueller R."/>
        </authorList>
    </citation>
    <scope>NUCLEOTIDE SEQUENCE [LARGE SCALE GENOMIC DNA]</scope>
    <source>
        <strain evidence="6 7">MSr11954</strain>
    </source>
</reference>
<feature type="transmembrane region" description="Helical" evidence="5">
    <location>
        <begin position="62"/>
        <end position="82"/>
    </location>
</feature>
<name>A0ABZ2M4Z3_9BACT</name>
<accession>A0ABZ2M4Z3</accession>
<evidence type="ECO:0000256" key="3">
    <source>
        <dbReference type="ARBA" id="ARBA00022989"/>
    </source>
</evidence>
<proteinExistence type="predicted"/>
<feature type="transmembrane region" description="Helical" evidence="5">
    <location>
        <begin position="115"/>
        <end position="133"/>
    </location>
</feature>
<gene>
    <name evidence="6" type="ORF">LZC94_03885</name>
</gene>
<feature type="transmembrane region" description="Helical" evidence="5">
    <location>
        <begin position="20"/>
        <end position="42"/>
    </location>
</feature>
<dbReference type="EMBL" id="CP089984">
    <property type="protein sequence ID" value="WXB16421.1"/>
    <property type="molecule type" value="Genomic_DNA"/>
</dbReference>
<keyword evidence="2 5" id="KW-0812">Transmembrane</keyword>
<dbReference type="InterPro" id="IPR032808">
    <property type="entry name" value="DoxX"/>
</dbReference>
<organism evidence="6 7">
    <name type="scientific">Pendulispora albinea</name>
    <dbReference type="NCBI Taxonomy" id="2741071"/>
    <lineage>
        <taxon>Bacteria</taxon>
        <taxon>Pseudomonadati</taxon>
        <taxon>Myxococcota</taxon>
        <taxon>Myxococcia</taxon>
        <taxon>Myxococcales</taxon>
        <taxon>Sorangiineae</taxon>
        <taxon>Pendulisporaceae</taxon>
        <taxon>Pendulispora</taxon>
    </lineage>
</organism>
<evidence type="ECO:0000313" key="7">
    <source>
        <dbReference type="Proteomes" id="UP001370348"/>
    </source>
</evidence>
<dbReference type="RefSeq" id="WP_394826046.1">
    <property type="nucleotide sequence ID" value="NZ_CP089984.1"/>
</dbReference>
<evidence type="ECO:0000256" key="5">
    <source>
        <dbReference type="SAM" id="Phobius"/>
    </source>
</evidence>
<protein>
    <submittedName>
        <fullName evidence="6">DoxX family protein</fullName>
    </submittedName>
</protein>
<dbReference type="Proteomes" id="UP001370348">
    <property type="component" value="Chromosome"/>
</dbReference>
<keyword evidence="7" id="KW-1185">Reference proteome</keyword>
<feature type="transmembrane region" description="Helical" evidence="5">
    <location>
        <begin position="89"/>
        <end position="109"/>
    </location>
</feature>
<evidence type="ECO:0000256" key="1">
    <source>
        <dbReference type="ARBA" id="ARBA00004141"/>
    </source>
</evidence>
<keyword evidence="3 5" id="KW-1133">Transmembrane helix</keyword>
<sequence>MINATAPIAGGAKPSHSLHLGLWVVQALVSLIFTGTGLWKLFTPIPQLAAAIPWAGQVPEAFLYAIGVIDLCGGVGILLPALTRIKPGLTALAALGCAALQICAIVFHIARGEVARTPFNVVLVGLALFVYWGRRFRAPIAPRV</sequence>
<dbReference type="Pfam" id="PF13564">
    <property type="entry name" value="DoxX_2"/>
    <property type="match status" value="1"/>
</dbReference>
<comment type="subcellular location">
    <subcellularLocation>
        <location evidence="1">Membrane</location>
        <topology evidence="1">Multi-pass membrane protein</topology>
    </subcellularLocation>
</comment>
<evidence type="ECO:0000313" key="6">
    <source>
        <dbReference type="EMBL" id="WXB16421.1"/>
    </source>
</evidence>
<keyword evidence="4 5" id="KW-0472">Membrane</keyword>
<evidence type="ECO:0000256" key="2">
    <source>
        <dbReference type="ARBA" id="ARBA00022692"/>
    </source>
</evidence>